<dbReference type="Pfam" id="PF00440">
    <property type="entry name" value="TetR_N"/>
    <property type="match status" value="1"/>
</dbReference>
<keyword evidence="2 4" id="KW-0238">DNA-binding</keyword>
<gene>
    <name evidence="6" type="ORF">ACFQS1_32345</name>
</gene>
<evidence type="ECO:0000256" key="1">
    <source>
        <dbReference type="ARBA" id="ARBA00023015"/>
    </source>
</evidence>
<feature type="DNA-binding region" description="H-T-H motif" evidence="4">
    <location>
        <begin position="41"/>
        <end position="60"/>
    </location>
</feature>
<dbReference type="PROSITE" id="PS50977">
    <property type="entry name" value="HTH_TETR_2"/>
    <property type="match status" value="1"/>
</dbReference>
<keyword evidence="3" id="KW-0804">Transcription</keyword>
<keyword evidence="7" id="KW-1185">Reference proteome</keyword>
<dbReference type="InterPro" id="IPR009057">
    <property type="entry name" value="Homeodomain-like_sf"/>
</dbReference>
<accession>A0ABW2I1E0</accession>
<dbReference type="SUPFAM" id="SSF46689">
    <property type="entry name" value="Homeodomain-like"/>
    <property type="match status" value="1"/>
</dbReference>
<evidence type="ECO:0000256" key="3">
    <source>
        <dbReference type="ARBA" id="ARBA00023163"/>
    </source>
</evidence>
<evidence type="ECO:0000313" key="7">
    <source>
        <dbReference type="Proteomes" id="UP001596548"/>
    </source>
</evidence>
<evidence type="ECO:0000259" key="5">
    <source>
        <dbReference type="PROSITE" id="PS50977"/>
    </source>
</evidence>
<dbReference type="EMBL" id="JBHTBJ010000036">
    <property type="protein sequence ID" value="MFC7278681.1"/>
    <property type="molecule type" value="Genomic_DNA"/>
</dbReference>
<dbReference type="Proteomes" id="UP001596548">
    <property type="component" value="Unassembled WGS sequence"/>
</dbReference>
<evidence type="ECO:0000256" key="2">
    <source>
        <dbReference type="ARBA" id="ARBA00023125"/>
    </source>
</evidence>
<dbReference type="PANTHER" id="PTHR30055">
    <property type="entry name" value="HTH-TYPE TRANSCRIPTIONAL REGULATOR RUTR"/>
    <property type="match status" value="1"/>
</dbReference>
<feature type="domain" description="HTH tetR-type" evidence="5">
    <location>
        <begin position="18"/>
        <end position="78"/>
    </location>
</feature>
<organism evidence="6 7">
    <name type="scientific">Paractinoplanes rhizophilus</name>
    <dbReference type="NCBI Taxonomy" id="1416877"/>
    <lineage>
        <taxon>Bacteria</taxon>
        <taxon>Bacillati</taxon>
        <taxon>Actinomycetota</taxon>
        <taxon>Actinomycetes</taxon>
        <taxon>Micromonosporales</taxon>
        <taxon>Micromonosporaceae</taxon>
        <taxon>Paractinoplanes</taxon>
    </lineage>
</organism>
<sequence>MESEGRGYRQAARAEATTGNTERIMAAAFELFVERPFDQITLPAVAERAGVGLQTVIRRVGTKDGLVAAVNAWLAPRVAADGLGAPGNPDPAHVAAAFRRLYERWALAIERTLAQAESSPALAANAASGRAAQRAWLAATFADALAASPEPDLLRARLVAVTGVEVWLVLTRHEGLSADQAEQTLRLLITASLEGTPS</sequence>
<comment type="caution">
    <text evidence="6">The sequence shown here is derived from an EMBL/GenBank/DDBJ whole genome shotgun (WGS) entry which is preliminary data.</text>
</comment>
<dbReference type="InterPro" id="IPR050109">
    <property type="entry name" value="HTH-type_TetR-like_transc_reg"/>
</dbReference>
<dbReference type="InterPro" id="IPR001647">
    <property type="entry name" value="HTH_TetR"/>
</dbReference>
<dbReference type="Gene3D" id="1.10.357.10">
    <property type="entry name" value="Tetracycline Repressor, domain 2"/>
    <property type="match status" value="1"/>
</dbReference>
<protein>
    <submittedName>
        <fullName evidence="6">TetR/AcrR family transcriptional regulator</fullName>
    </submittedName>
</protein>
<evidence type="ECO:0000256" key="4">
    <source>
        <dbReference type="PROSITE-ProRule" id="PRU00335"/>
    </source>
</evidence>
<dbReference type="PANTHER" id="PTHR30055:SF234">
    <property type="entry name" value="HTH-TYPE TRANSCRIPTIONAL REGULATOR BETI"/>
    <property type="match status" value="1"/>
</dbReference>
<evidence type="ECO:0000313" key="6">
    <source>
        <dbReference type="EMBL" id="MFC7278681.1"/>
    </source>
</evidence>
<name>A0ABW2I1E0_9ACTN</name>
<proteinExistence type="predicted"/>
<dbReference type="RefSeq" id="WP_378975756.1">
    <property type="nucleotide sequence ID" value="NZ_JBHTBJ010000036.1"/>
</dbReference>
<reference evidence="7" key="1">
    <citation type="journal article" date="2019" name="Int. J. Syst. Evol. Microbiol.">
        <title>The Global Catalogue of Microorganisms (GCM) 10K type strain sequencing project: providing services to taxonomists for standard genome sequencing and annotation.</title>
        <authorList>
            <consortium name="The Broad Institute Genomics Platform"/>
            <consortium name="The Broad Institute Genome Sequencing Center for Infectious Disease"/>
            <person name="Wu L."/>
            <person name="Ma J."/>
        </authorList>
    </citation>
    <scope>NUCLEOTIDE SEQUENCE [LARGE SCALE GENOMIC DNA]</scope>
    <source>
        <strain evidence="7">XZYJT-10</strain>
    </source>
</reference>
<keyword evidence="1" id="KW-0805">Transcription regulation</keyword>